<evidence type="ECO:0000313" key="3">
    <source>
        <dbReference type="EMBL" id="PIZ15769.1"/>
    </source>
</evidence>
<dbReference type="InterPro" id="IPR049046">
    <property type="entry name" value="Beta-AFase-like_GH127_middle"/>
</dbReference>
<accession>A0A2H9PAV5</accession>
<dbReference type="Pfam" id="PF20736">
    <property type="entry name" value="Glyco_hydro127M"/>
    <property type="match status" value="1"/>
</dbReference>
<comment type="caution">
    <text evidence="3">The sequence shown here is derived from an EMBL/GenBank/DDBJ whole genome shotgun (WGS) entry which is preliminary data.</text>
</comment>
<feature type="domain" description="Non-reducing end beta-L-arabinofuranosidase-like GH127 middle" evidence="2">
    <location>
        <begin position="383"/>
        <end position="476"/>
    </location>
</feature>
<dbReference type="EMBL" id="PFMS01000071">
    <property type="protein sequence ID" value="PIZ15769.1"/>
    <property type="molecule type" value="Genomic_DNA"/>
</dbReference>
<dbReference type="SUPFAM" id="SSF48208">
    <property type="entry name" value="Six-hairpin glycosidases"/>
    <property type="match status" value="1"/>
</dbReference>
<feature type="domain" description="Non-reducing end beta-L-arabinofuranosidase-like GH127 catalytic" evidence="1">
    <location>
        <begin position="85"/>
        <end position="325"/>
    </location>
</feature>
<dbReference type="InterPro" id="IPR012878">
    <property type="entry name" value="Beta-AFase-like_GH127_cat"/>
</dbReference>
<reference evidence="4" key="1">
    <citation type="submission" date="2017-09" db="EMBL/GenBank/DDBJ databases">
        <title>Depth-based differentiation of microbial function through sediment-hosted aquifers and enrichment of novel symbionts in the deep terrestrial subsurface.</title>
        <authorList>
            <person name="Probst A.J."/>
            <person name="Ladd B."/>
            <person name="Jarett J.K."/>
            <person name="Geller-Mcgrath D.E."/>
            <person name="Sieber C.M.K."/>
            <person name="Emerson J.B."/>
            <person name="Anantharaman K."/>
            <person name="Thomas B.C."/>
            <person name="Malmstrom R."/>
            <person name="Stieglmeier M."/>
            <person name="Klingl A."/>
            <person name="Woyke T."/>
            <person name="Ryan C.M."/>
            <person name="Banfield J.F."/>
        </authorList>
    </citation>
    <scope>NUCLEOTIDE SEQUENCE [LARGE SCALE GENOMIC DNA]</scope>
</reference>
<name>A0A2H9PAV5_9BACT</name>
<sequence length="571" mass="66002">MLTPDLRNVHLGGELSRRVEMALRRLLREDEFPIREGFTARPYMLNYLLADLLGLSDEGSPCGHWAGDESGRYINVLSYIAPYAGNIYPRELKQNLMQKLKDVVEGILPLQRQEGYFGKKELEEGKIYRDQISGQGWLLRGLVEYYKLTRDEKAILSAKKLGDYYIKTHLLWTTPEAMIDMEQGKCAYVYSNYTHCIDGLVNLWRVTKEEKYLDLAKKIGKLVKTFEHSIHSHHFFSTLRGLINLYLATGDKFYLNKVEAEWDEISTKGILPTGGVPECYTNWTSDEGCSEADWAMINLYLWSITQKPRYIEMAEKIILNHFYWNQCSNGGFSGNYGGGDFRLGKMGNLTPGKRTEAYWCCSMHCTFALAEIARHIFTYNEKTLYVNLFNNVHSTFRMGDSEVKLEIETLYPLKGFVKIEVESKNLFDLKIRVPIWIKQENITLLVNEKQEKCNVKDSYLQIPKKGRRLKIELSFPFLLRIEGSGEKHAIFYGPSILRPINKIDDSEIIILPDQPDYKVENGLLQLTLFGVKFSEDIEKGDKWSPRLFEPISQEPFHPLDITSFLFEANLV</sequence>
<dbReference type="PANTHER" id="PTHR43465">
    <property type="entry name" value="DUF1680 DOMAIN PROTEIN (AFU_ORTHOLOGUE AFUA_1G08910)"/>
    <property type="match status" value="1"/>
</dbReference>
<proteinExistence type="predicted"/>
<dbReference type="Proteomes" id="UP000234145">
    <property type="component" value="Unassembled WGS sequence"/>
</dbReference>
<evidence type="ECO:0000259" key="1">
    <source>
        <dbReference type="Pfam" id="PF07944"/>
    </source>
</evidence>
<dbReference type="GO" id="GO:0005975">
    <property type="term" value="P:carbohydrate metabolic process"/>
    <property type="evidence" value="ECO:0007669"/>
    <property type="project" value="InterPro"/>
</dbReference>
<dbReference type="AlphaFoldDB" id="A0A2H9PAV5"/>
<organism evidence="3 4">
    <name type="scientific">Candidatus Desantisbacteria bacterium CG_4_10_14_0_8_um_filter_39_17</name>
    <dbReference type="NCBI Taxonomy" id="1974542"/>
    <lineage>
        <taxon>Bacteria</taxon>
        <taxon>Candidatus Desantisiibacteriota</taxon>
    </lineage>
</organism>
<dbReference type="Gene3D" id="1.50.10.20">
    <property type="match status" value="2"/>
</dbReference>
<dbReference type="PANTHER" id="PTHR43465:SF2">
    <property type="entry name" value="DUF1680 DOMAIN PROTEIN (AFU_ORTHOLOGUE AFUA_1G08910)"/>
    <property type="match status" value="1"/>
</dbReference>
<evidence type="ECO:0008006" key="5">
    <source>
        <dbReference type="Google" id="ProtNLM"/>
    </source>
</evidence>
<dbReference type="InterPro" id="IPR049174">
    <property type="entry name" value="Beta-AFase-like"/>
</dbReference>
<dbReference type="InterPro" id="IPR008928">
    <property type="entry name" value="6-hairpin_glycosidase_sf"/>
</dbReference>
<evidence type="ECO:0000259" key="2">
    <source>
        <dbReference type="Pfam" id="PF20736"/>
    </source>
</evidence>
<evidence type="ECO:0000313" key="4">
    <source>
        <dbReference type="Proteomes" id="UP000234145"/>
    </source>
</evidence>
<protein>
    <recommendedName>
        <fullName evidence="5">Glycosyl hydrolase</fullName>
    </recommendedName>
</protein>
<gene>
    <name evidence="3" type="ORF">COY51_04430</name>
</gene>
<dbReference type="Pfam" id="PF07944">
    <property type="entry name" value="Beta-AFase-like_GH127_cat"/>
    <property type="match status" value="1"/>
</dbReference>